<protein>
    <submittedName>
        <fullName evidence="1">Uncharacterized protein</fullName>
    </submittedName>
</protein>
<evidence type="ECO:0000313" key="2">
    <source>
        <dbReference type="Proteomes" id="UP001164250"/>
    </source>
</evidence>
<dbReference type="EMBL" id="CM047898">
    <property type="protein sequence ID" value="KAJ0105316.1"/>
    <property type="molecule type" value="Genomic_DNA"/>
</dbReference>
<reference evidence="2" key="1">
    <citation type="journal article" date="2023" name="G3 (Bethesda)">
        <title>Genome assembly and association tests identify interacting loci associated with vigor, precocity, and sex in interspecific pistachio rootstocks.</title>
        <authorList>
            <person name="Palmer W."/>
            <person name="Jacygrad E."/>
            <person name="Sagayaradj S."/>
            <person name="Cavanaugh K."/>
            <person name="Han R."/>
            <person name="Bertier L."/>
            <person name="Beede B."/>
            <person name="Kafkas S."/>
            <person name="Golino D."/>
            <person name="Preece J."/>
            <person name="Michelmore R."/>
        </authorList>
    </citation>
    <scope>NUCLEOTIDE SEQUENCE [LARGE SCALE GENOMIC DNA]</scope>
</reference>
<organism evidence="1 2">
    <name type="scientific">Pistacia atlantica</name>
    <dbReference type="NCBI Taxonomy" id="434234"/>
    <lineage>
        <taxon>Eukaryota</taxon>
        <taxon>Viridiplantae</taxon>
        <taxon>Streptophyta</taxon>
        <taxon>Embryophyta</taxon>
        <taxon>Tracheophyta</taxon>
        <taxon>Spermatophyta</taxon>
        <taxon>Magnoliopsida</taxon>
        <taxon>eudicotyledons</taxon>
        <taxon>Gunneridae</taxon>
        <taxon>Pentapetalae</taxon>
        <taxon>rosids</taxon>
        <taxon>malvids</taxon>
        <taxon>Sapindales</taxon>
        <taxon>Anacardiaceae</taxon>
        <taxon>Pistacia</taxon>
    </lineage>
</organism>
<accession>A0ACC1BZZ8</accession>
<evidence type="ECO:0000313" key="1">
    <source>
        <dbReference type="EMBL" id="KAJ0105316.1"/>
    </source>
</evidence>
<keyword evidence="2" id="KW-1185">Reference proteome</keyword>
<name>A0ACC1BZZ8_9ROSI</name>
<proteinExistence type="predicted"/>
<gene>
    <name evidence="1" type="ORF">Patl1_18079</name>
</gene>
<dbReference type="Proteomes" id="UP001164250">
    <property type="component" value="Chromosome 2"/>
</dbReference>
<comment type="caution">
    <text evidence="1">The sequence shown here is derived from an EMBL/GenBank/DDBJ whole genome shotgun (WGS) entry which is preliminary data.</text>
</comment>
<sequence length="379" mass="41867">MGSLTNSSRTSTLGLLDLGGSSLQVVMEDDAIGDDKHLIRSEIGLIEHRILAYSLPAFGLNEAFDRTVAILSSLKPPREGTRDSIEIRHPCLRSDFVQNYTCYGCVQQNITNKKNSSSQMQGTNSASVYLVGDPNWEQCRGLARAVAINSSNLDWSHPTVGTNCKAGLSSSSGKTCGSFCIPGINILNLTAITHPTGHFHALSGFFIVYNKLNLSSRANLTKVWEKGEQLCPRSWADLSYNPGNQNHAVQHCFQVPYMASLIGEALCLREAEIIFGPGDLSWTLGAALIEGRYLWQSTTKAQTSFSILKHTEVLSSPIFLFLFLSFFYLLYIVVKSSSLCQARKVPKLGYLCHHMFIQNTGLSEYIYCCTFTTSIHSFF</sequence>